<evidence type="ECO:0000256" key="5">
    <source>
        <dbReference type="ARBA" id="ARBA00023049"/>
    </source>
</evidence>
<dbReference type="Gene3D" id="1.10.287.830">
    <property type="entry name" value="putative peptidase helix hairpin domain like"/>
    <property type="match status" value="1"/>
</dbReference>
<dbReference type="InterPro" id="IPR004438">
    <property type="entry name" value="Peptidase_M3B"/>
</dbReference>
<dbReference type="AlphaFoldDB" id="A0A413R588"/>
<dbReference type="Gene3D" id="1.20.140.70">
    <property type="entry name" value="Oligopeptidase f, N-terminal domain"/>
    <property type="match status" value="1"/>
</dbReference>
<dbReference type="GO" id="GO:0004222">
    <property type="term" value="F:metalloendopeptidase activity"/>
    <property type="evidence" value="ECO:0007669"/>
    <property type="project" value="UniProtKB-UniRule"/>
</dbReference>
<comment type="cofactor">
    <cofactor evidence="6">
        <name>Zn(2+)</name>
        <dbReference type="ChEBI" id="CHEBI:29105"/>
    </cofactor>
    <text evidence="6">Binds 1 zinc ion.</text>
</comment>
<dbReference type="SUPFAM" id="SSF55486">
    <property type="entry name" value="Metalloproteases ('zincins'), catalytic domain"/>
    <property type="match status" value="1"/>
</dbReference>
<evidence type="ECO:0000256" key="2">
    <source>
        <dbReference type="ARBA" id="ARBA00022723"/>
    </source>
</evidence>
<keyword evidence="10" id="KW-1185">Reference proteome</keyword>
<evidence type="ECO:0000256" key="3">
    <source>
        <dbReference type="ARBA" id="ARBA00022801"/>
    </source>
</evidence>
<evidence type="ECO:0000256" key="4">
    <source>
        <dbReference type="ARBA" id="ARBA00022833"/>
    </source>
</evidence>
<evidence type="ECO:0000313" key="10">
    <source>
        <dbReference type="Proteomes" id="UP000284779"/>
    </source>
</evidence>
<keyword evidence="1 6" id="KW-0645">Protease</keyword>
<dbReference type="EC" id="3.4.24.-" evidence="6"/>
<feature type="domain" description="Peptidase M3A/M3B catalytic" evidence="7">
    <location>
        <begin position="203"/>
        <end position="579"/>
    </location>
</feature>
<dbReference type="Pfam" id="PF08439">
    <property type="entry name" value="Peptidase_M3_N"/>
    <property type="match status" value="1"/>
</dbReference>
<accession>A0A413R588</accession>
<dbReference type="InterPro" id="IPR013647">
    <property type="entry name" value="OligopepF_N_dom"/>
</dbReference>
<reference evidence="9 10" key="1">
    <citation type="submission" date="2018-08" db="EMBL/GenBank/DDBJ databases">
        <title>A genome reference for cultivated species of the human gut microbiota.</title>
        <authorList>
            <person name="Zou Y."/>
            <person name="Xue W."/>
            <person name="Luo G."/>
        </authorList>
    </citation>
    <scope>NUCLEOTIDE SEQUENCE [LARGE SCALE GENOMIC DNA]</scope>
    <source>
        <strain evidence="9 10">AM44-11BH</strain>
    </source>
</reference>
<dbReference type="InterPro" id="IPR045090">
    <property type="entry name" value="Pept_M3A_M3B"/>
</dbReference>
<keyword evidence="3 6" id="KW-0378">Hydrolase</keyword>
<dbReference type="GO" id="GO:0046872">
    <property type="term" value="F:metal ion binding"/>
    <property type="evidence" value="ECO:0007669"/>
    <property type="project" value="UniProtKB-UniRule"/>
</dbReference>
<dbReference type="Gene3D" id="1.10.1370.20">
    <property type="entry name" value="Oligoendopeptidase f, C-terminal domain"/>
    <property type="match status" value="1"/>
</dbReference>
<comment type="function">
    <text evidence="6">Has oligopeptidase activity and degrades a variety of small bioactive peptides.</text>
</comment>
<organism evidence="9 10">
    <name type="scientific">Eubacterium ventriosum</name>
    <dbReference type="NCBI Taxonomy" id="39496"/>
    <lineage>
        <taxon>Bacteria</taxon>
        <taxon>Bacillati</taxon>
        <taxon>Bacillota</taxon>
        <taxon>Clostridia</taxon>
        <taxon>Eubacteriales</taxon>
        <taxon>Eubacteriaceae</taxon>
        <taxon>Eubacterium</taxon>
    </lineage>
</organism>
<keyword evidence="2 6" id="KW-0479">Metal-binding</keyword>
<dbReference type="RefSeq" id="WP_117971722.1">
    <property type="nucleotide sequence ID" value="NZ_JAFILN010000001.1"/>
</dbReference>
<dbReference type="PANTHER" id="PTHR11804">
    <property type="entry name" value="PROTEASE M3 THIMET OLIGOPEPTIDASE-RELATED"/>
    <property type="match status" value="1"/>
</dbReference>
<dbReference type="InterPro" id="IPR001567">
    <property type="entry name" value="Pept_M3A_M3B_dom"/>
</dbReference>
<evidence type="ECO:0000256" key="6">
    <source>
        <dbReference type="RuleBase" id="RU368091"/>
    </source>
</evidence>
<sequence>MKREEQKIENTWKMEDMYSSDQAMENDLYKALKMISEYNKYKDNVSKNKETLLEYLKFNDEINLIAEKVYVYSNQKYHEDMTNSKYQTYSGKAQKLVVELGSATAFFEPEILEMDENVLKEWLENKEFADYRRYISEILRAKAHTLDKKTEEILAKSKRMASAADNIYAMYNGADIDFPTVKDKDGNEIKITHGNFVPILSGADRQLRKDAFKALYGTYGKMKNTIAATYNANVEQACFYADVRNYPSTRAMYLDESNIPEEVYDNLIEVVHEHMDLMHRYVSLRKKALGVDQLHMYDVYAPIVETPDKKIPFEKAKEMVKAGLAPMGKDYINKLQEGFDNRWIDIYENEGKRSGAYSWGAYGIHPYVLLNYQGTLDHVFTLAHEMGHALHSYYSDSNQSYINAGYKIFVAEVASTCNESLLIHYLLKNTDDKAEKAYLINHFLEQFKGTLYRQTMFAEFEKITHKMVEEGETLTSDILCKVYYDLNKQYFGENMVLDEEIALEWARIPHFYNPFYVYQYATGISAAIALSKKIMEQGEAGVKDYMKFLTGGGSKDPIDLLKLAGVDMTTKEPIEKALELFKELLDQMEQSFLSIDTNA</sequence>
<dbReference type="GO" id="GO:0006518">
    <property type="term" value="P:peptide metabolic process"/>
    <property type="evidence" value="ECO:0007669"/>
    <property type="project" value="TreeGrafter"/>
</dbReference>
<keyword evidence="4 6" id="KW-0862">Zinc</keyword>
<dbReference type="Proteomes" id="UP000284779">
    <property type="component" value="Unassembled WGS sequence"/>
</dbReference>
<dbReference type="CDD" id="cd09608">
    <property type="entry name" value="M3B_PepF"/>
    <property type="match status" value="1"/>
</dbReference>
<comment type="caution">
    <text evidence="9">The sequence shown here is derived from an EMBL/GenBank/DDBJ whole genome shotgun (WGS) entry which is preliminary data.</text>
</comment>
<dbReference type="InterPro" id="IPR042088">
    <property type="entry name" value="OligoPept_F_C"/>
</dbReference>
<protein>
    <recommendedName>
        <fullName evidence="6">Oligopeptidase F</fullName>
        <ecNumber evidence="6">3.4.24.-</ecNumber>
    </recommendedName>
</protein>
<dbReference type="GO" id="GO:0006508">
    <property type="term" value="P:proteolysis"/>
    <property type="evidence" value="ECO:0007669"/>
    <property type="project" value="UniProtKB-KW"/>
</dbReference>
<gene>
    <name evidence="9" type="primary">pepF</name>
    <name evidence="9" type="ORF">DW944_11340</name>
</gene>
<name>A0A413R588_9FIRM</name>
<feature type="domain" description="Oligopeptidase F N-terminal" evidence="8">
    <location>
        <begin position="110"/>
        <end position="178"/>
    </location>
</feature>
<keyword evidence="5 6" id="KW-0482">Metalloprotease</keyword>
<proteinExistence type="inferred from homology"/>
<dbReference type="PANTHER" id="PTHR11804:SF84">
    <property type="entry name" value="SACCHAROLYSIN"/>
    <property type="match status" value="1"/>
</dbReference>
<dbReference type="Pfam" id="PF01432">
    <property type="entry name" value="Peptidase_M3"/>
    <property type="match status" value="1"/>
</dbReference>
<comment type="similarity">
    <text evidence="6">Belongs to the peptidase M3B family.</text>
</comment>
<dbReference type="NCBIfam" id="TIGR00181">
    <property type="entry name" value="pepF"/>
    <property type="match status" value="1"/>
</dbReference>
<evidence type="ECO:0000259" key="7">
    <source>
        <dbReference type="Pfam" id="PF01432"/>
    </source>
</evidence>
<evidence type="ECO:0000256" key="1">
    <source>
        <dbReference type="ARBA" id="ARBA00022670"/>
    </source>
</evidence>
<dbReference type="EMBL" id="QSFD01000016">
    <property type="protein sequence ID" value="RHA16758.1"/>
    <property type="molecule type" value="Genomic_DNA"/>
</dbReference>
<evidence type="ECO:0000259" key="8">
    <source>
        <dbReference type="Pfam" id="PF08439"/>
    </source>
</evidence>
<evidence type="ECO:0000313" key="9">
    <source>
        <dbReference type="EMBL" id="RHA16758.1"/>
    </source>
</evidence>